<accession>A0A1D7XPN6</accession>
<evidence type="ECO:0000259" key="1">
    <source>
        <dbReference type="Pfam" id="PF14399"/>
    </source>
</evidence>
<organism evidence="3 4">
    <name type="scientific">Clostridium taeniosporum</name>
    <dbReference type="NCBI Taxonomy" id="394958"/>
    <lineage>
        <taxon>Bacteria</taxon>
        <taxon>Bacillati</taxon>
        <taxon>Bacillota</taxon>
        <taxon>Clostridia</taxon>
        <taxon>Eubacteriales</taxon>
        <taxon>Clostridiaceae</taxon>
        <taxon>Clostridium</taxon>
    </lineage>
</organism>
<dbReference type="EMBL" id="CP017256">
    <property type="protein sequence ID" value="AOR25160.1"/>
    <property type="molecule type" value="Genomic_DNA"/>
</dbReference>
<evidence type="ECO:0000313" key="4">
    <source>
        <dbReference type="Proteomes" id="UP000094652"/>
    </source>
</evidence>
<sequence length="361" mass="42509">MPKNVIELRHKVCDYTCMWNGIEDLYQTRLDEDIPDYFFFCLSGIGKFVYLKFRDGDMRRMVSWNDGRTKKMYSSINDIIGFKYKHIEGRKFDYIMKRAKEQINNERPVILGCLDMYYLDYYPKFYCKEHIPIHYILMVGYDDEEQCAYVYDCGIRDMQKIEYETLKKALNIEKTSISDKNSICLIEFDEEIKSVREIAISGFYEKAKEMLNSNVGFVGISGMRKLSKEILSWEDELTVEEYETALRNIVVFTGTVPIIPNKLRMIEDKDEVEHQAARREYGELLVTLGEKYGFEQWKVAGNLFIKSGTIIQEMTDLIVGYLMKESKELNRLPNMINEIADIEEKAYQNILEGINYGQSRK</sequence>
<evidence type="ECO:0000259" key="2">
    <source>
        <dbReference type="Pfam" id="PF16169"/>
    </source>
</evidence>
<name>A0A1D7XPN6_9CLOT</name>
<dbReference type="Pfam" id="PF14399">
    <property type="entry name" value="BtrH_N"/>
    <property type="match status" value="1"/>
</dbReference>
<dbReference type="InterPro" id="IPR032369">
    <property type="entry name" value="DUF4872"/>
</dbReference>
<dbReference type="Proteomes" id="UP000094652">
    <property type="component" value="Plasmid pCt3"/>
</dbReference>
<keyword evidence="4" id="KW-1185">Reference proteome</keyword>
<keyword evidence="3" id="KW-0614">Plasmid</keyword>
<dbReference type="RefSeq" id="WP_069681278.1">
    <property type="nucleotide sequence ID" value="NZ_CP017256.2"/>
</dbReference>
<geneLocation type="plasmid" evidence="4">
    <name>pct3</name>
</geneLocation>
<dbReference type="Pfam" id="PF16169">
    <property type="entry name" value="DUF4872"/>
    <property type="match status" value="1"/>
</dbReference>
<dbReference type="AlphaFoldDB" id="A0A1D7XPN6"/>
<dbReference type="InterPro" id="IPR026935">
    <property type="entry name" value="BtrH_N"/>
</dbReference>
<proteinExistence type="predicted"/>
<feature type="domain" description="Butirosin biosynthesis protein H N-terminal" evidence="1">
    <location>
        <begin position="17"/>
        <end position="153"/>
    </location>
</feature>
<dbReference type="OrthoDB" id="2052439at2"/>
<protein>
    <recommendedName>
        <fullName evidence="5">Butirosin biosynthesis protein H N-terminal domain-containing protein</fullName>
    </recommendedName>
</protein>
<feature type="domain" description="DUF4872" evidence="2">
    <location>
        <begin position="166"/>
        <end position="252"/>
    </location>
</feature>
<evidence type="ECO:0008006" key="5">
    <source>
        <dbReference type="Google" id="ProtNLM"/>
    </source>
</evidence>
<evidence type="ECO:0000313" key="3">
    <source>
        <dbReference type="EMBL" id="AOR25160.1"/>
    </source>
</evidence>
<reference evidence="4" key="1">
    <citation type="submission" date="2016-09" db="EMBL/GenBank/DDBJ databases">
        <title>Genomics of Clostridium taeniosporum, an organism which forms endospores with ribbon-like appendages.</title>
        <authorList>
            <person name="Walker J.R."/>
        </authorList>
    </citation>
    <scope>NUCLEOTIDE SEQUENCE [LARGE SCALE GENOMIC DNA]</scope>
    <source>
        <strain evidence="4">1/k</strain>
        <plasmid evidence="4">Plasmid pct3</plasmid>
    </source>
</reference>
<gene>
    <name evidence="3" type="ORF">BGI42_15590</name>
</gene>
<dbReference type="KEGG" id="ctae:BGI42_15590"/>